<reference evidence="2" key="3">
    <citation type="submission" date="2025-09" db="UniProtKB">
        <authorList>
            <consortium name="Ensembl"/>
        </authorList>
    </citation>
    <scope>IDENTIFICATION</scope>
</reference>
<protein>
    <submittedName>
        <fullName evidence="2">Uncharacterized protein</fullName>
    </submittedName>
</protein>
<feature type="transmembrane region" description="Helical" evidence="1">
    <location>
        <begin position="71"/>
        <end position="90"/>
    </location>
</feature>
<accession>A0A671UIE6</accession>
<dbReference type="InParanoid" id="A0A671UIE6"/>
<evidence type="ECO:0000313" key="3">
    <source>
        <dbReference type="Proteomes" id="UP000472265"/>
    </source>
</evidence>
<reference evidence="2" key="2">
    <citation type="submission" date="2025-08" db="UniProtKB">
        <authorList>
            <consortium name="Ensembl"/>
        </authorList>
    </citation>
    <scope>IDENTIFICATION</scope>
</reference>
<organism evidence="2 3">
    <name type="scientific">Sparus aurata</name>
    <name type="common">Gilthead sea bream</name>
    <dbReference type="NCBI Taxonomy" id="8175"/>
    <lineage>
        <taxon>Eukaryota</taxon>
        <taxon>Metazoa</taxon>
        <taxon>Chordata</taxon>
        <taxon>Craniata</taxon>
        <taxon>Vertebrata</taxon>
        <taxon>Euteleostomi</taxon>
        <taxon>Actinopterygii</taxon>
        <taxon>Neopterygii</taxon>
        <taxon>Teleostei</taxon>
        <taxon>Neoteleostei</taxon>
        <taxon>Acanthomorphata</taxon>
        <taxon>Eupercaria</taxon>
        <taxon>Spariformes</taxon>
        <taxon>Sparidae</taxon>
        <taxon>Sparus</taxon>
    </lineage>
</organism>
<keyword evidence="1" id="KW-0812">Transmembrane</keyword>
<reference evidence="2" key="1">
    <citation type="submission" date="2021-04" db="EMBL/GenBank/DDBJ databases">
        <authorList>
            <consortium name="Wellcome Sanger Institute Data Sharing"/>
        </authorList>
    </citation>
    <scope>NUCLEOTIDE SEQUENCE [LARGE SCALE GENOMIC DNA]</scope>
</reference>
<sequence>ISPLRQRNCISRESHSEFGGWYTWQCYMHLSYQIPNDPSLHYFELQLLVAPYVTYLFSSTFFFLPSFKASNVDFILSVPLLYSLPAYMVFTCCSDFQ</sequence>
<dbReference type="Proteomes" id="UP000472265">
    <property type="component" value="Chromosome 6"/>
</dbReference>
<keyword evidence="1" id="KW-0472">Membrane</keyword>
<evidence type="ECO:0000256" key="1">
    <source>
        <dbReference type="SAM" id="Phobius"/>
    </source>
</evidence>
<feature type="transmembrane region" description="Helical" evidence="1">
    <location>
        <begin position="45"/>
        <end position="64"/>
    </location>
</feature>
<evidence type="ECO:0000313" key="2">
    <source>
        <dbReference type="Ensembl" id="ENSSAUP00010012449.1"/>
    </source>
</evidence>
<name>A0A671UIE6_SPAAU</name>
<keyword evidence="1" id="KW-1133">Transmembrane helix</keyword>
<dbReference type="Ensembl" id="ENSSAUT00010013232.1">
    <property type="protein sequence ID" value="ENSSAUP00010012449.1"/>
    <property type="gene ID" value="ENSSAUG00010005940.1"/>
</dbReference>
<dbReference type="AlphaFoldDB" id="A0A671UIE6"/>
<proteinExistence type="predicted"/>
<keyword evidence="3" id="KW-1185">Reference proteome</keyword>